<gene>
    <name evidence="3" type="ORF">PC110_g5148</name>
    <name evidence="2" type="ORF">PC129_g8653</name>
</gene>
<organism evidence="3 4">
    <name type="scientific">Phytophthora cactorum</name>
    <dbReference type="NCBI Taxonomy" id="29920"/>
    <lineage>
        <taxon>Eukaryota</taxon>
        <taxon>Sar</taxon>
        <taxon>Stramenopiles</taxon>
        <taxon>Oomycota</taxon>
        <taxon>Peronosporomycetes</taxon>
        <taxon>Peronosporales</taxon>
        <taxon>Peronosporaceae</taxon>
        <taxon>Phytophthora</taxon>
    </lineage>
</organism>
<protein>
    <recommendedName>
        <fullName evidence="5">Homeodomain-like</fullName>
    </recommendedName>
</protein>
<dbReference type="OrthoDB" id="158725at2759"/>
<feature type="compositionally biased region" description="Polar residues" evidence="1">
    <location>
        <begin position="25"/>
        <end position="41"/>
    </location>
</feature>
<proteinExistence type="predicted"/>
<evidence type="ECO:0000313" key="4">
    <source>
        <dbReference type="Proteomes" id="UP000251314"/>
    </source>
</evidence>
<dbReference type="AlphaFoldDB" id="A0A329SRR9"/>
<dbReference type="Proteomes" id="UP000760860">
    <property type="component" value="Unassembled WGS sequence"/>
</dbReference>
<dbReference type="PANTHER" id="PTHR35213:SF3">
    <property type="entry name" value="MYB-LIKE DOMAIN-CONTAINING PROTEIN"/>
    <property type="match status" value="1"/>
</dbReference>
<reference evidence="3 4" key="1">
    <citation type="submission" date="2018-01" db="EMBL/GenBank/DDBJ databases">
        <title>Draft genome of the strawberry crown rot pathogen Phytophthora cactorum.</title>
        <authorList>
            <person name="Armitage A.D."/>
            <person name="Lysoe E."/>
            <person name="Nellist C.F."/>
            <person name="Harrison R.J."/>
            <person name="Brurberg M.B."/>
        </authorList>
    </citation>
    <scope>NUCLEOTIDE SEQUENCE [LARGE SCALE GENOMIC DNA]</scope>
    <source>
        <strain evidence="3 4">10300</strain>
    </source>
</reference>
<evidence type="ECO:0000313" key="3">
    <source>
        <dbReference type="EMBL" id="RAW38646.1"/>
    </source>
</evidence>
<sequence>MSRLYASSVRPGAFIFDSAVRSSVRHSPSTKPTSRMLSSSAVRPFARASPTSVDLPKLRVPLEAGRPQQDTRLGYDNARSGYHAAPPVPVKTEGPSGATMPSPHGPDTRSPSSPSSFFTQPEIAKLGLTPLLEAAEQMRPSTTETSPPLYGRSSPLKRELPLQQTLPSIMHAMGGYPLETSAMPKRARIGSDVGLDMQASYSLLGHMPRQAMIYPSSTPHLQQPAYHQQHVASYVPATETQSPGTAGSNSPGTRGLSTYSGASVWETVLASGKFPMDIGLSENGSTGGASPTAPFNPNNIRSASEDAADTIGIDATVELKQGRWSDDEKEYANALIQAVQRGEVLLPSNVSLRKFVADNLQCKTMRVSKKFRSLGVSPRGSPNREDEPITPRDESFNPLSLKSIMNNESTLSSTDVLDVAETIANSNLIRQSPTSNATTTKKKPAQRVLKRSDYSQHGMVRSGRWSVEEENYAKAMIEAFKAGYLPLHGNVSLRKFLSEVLVCHPMRISKKFVGYVRKYHWYRIAAGKCDPEAKRQALYQLSHLERVFWASLQQNSDWSAGLRRDD</sequence>
<name>A0A329SRR9_9STRA</name>
<feature type="region of interest" description="Disordered" evidence="1">
    <location>
        <begin position="20"/>
        <end position="118"/>
    </location>
</feature>
<dbReference type="EMBL" id="RCMV01000256">
    <property type="protein sequence ID" value="KAG3220584.1"/>
    <property type="molecule type" value="Genomic_DNA"/>
</dbReference>
<evidence type="ECO:0000256" key="1">
    <source>
        <dbReference type="SAM" id="MobiDB-lite"/>
    </source>
</evidence>
<accession>A0A329SRR9</accession>
<dbReference type="EMBL" id="MJFZ01000084">
    <property type="protein sequence ID" value="RAW38646.1"/>
    <property type="molecule type" value="Genomic_DNA"/>
</dbReference>
<dbReference type="Proteomes" id="UP000251314">
    <property type="component" value="Unassembled WGS sequence"/>
</dbReference>
<feature type="compositionally biased region" description="Basic and acidic residues" evidence="1">
    <location>
        <begin position="382"/>
        <end position="395"/>
    </location>
</feature>
<evidence type="ECO:0008006" key="5">
    <source>
        <dbReference type="Google" id="ProtNLM"/>
    </source>
</evidence>
<comment type="caution">
    <text evidence="3">The sequence shown here is derived from an EMBL/GenBank/DDBJ whole genome shotgun (WGS) entry which is preliminary data.</text>
</comment>
<dbReference type="PANTHER" id="PTHR35213">
    <property type="entry name" value="RING-TYPE DOMAIN-CONTAINING PROTEIN-RELATED"/>
    <property type="match status" value="1"/>
</dbReference>
<dbReference type="VEuPathDB" id="FungiDB:PC110_g5148"/>
<keyword evidence="4" id="KW-1185">Reference proteome</keyword>
<feature type="region of interest" description="Disordered" evidence="1">
    <location>
        <begin position="372"/>
        <end position="398"/>
    </location>
</feature>
<evidence type="ECO:0000313" key="2">
    <source>
        <dbReference type="EMBL" id="KAG3220584.1"/>
    </source>
</evidence>
<reference evidence="2" key="2">
    <citation type="submission" date="2018-05" db="EMBL/GenBank/DDBJ databases">
        <title>Effector identification in a new, highly contiguous assembly of the strawberry crown rot pathogen Phytophthora cactorum.</title>
        <authorList>
            <person name="Armitage A.D."/>
            <person name="Nellist C.F."/>
            <person name="Bates H."/>
            <person name="Vickerstaff R.J."/>
            <person name="Harrison R.J."/>
        </authorList>
    </citation>
    <scope>NUCLEOTIDE SEQUENCE</scope>
    <source>
        <strain evidence="2">P421</strain>
    </source>
</reference>